<dbReference type="Proteomes" id="UP000184211">
    <property type="component" value="Unassembled WGS sequence"/>
</dbReference>
<keyword evidence="1" id="KW-0001">2Fe-2S</keyword>
<evidence type="ECO:0000313" key="6">
    <source>
        <dbReference type="EMBL" id="SHG98141.1"/>
    </source>
</evidence>
<proteinExistence type="predicted"/>
<dbReference type="EMBL" id="FQWM01000002">
    <property type="protein sequence ID" value="SHG98141.1"/>
    <property type="molecule type" value="Genomic_DNA"/>
</dbReference>
<gene>
    <name evidence="6" type="ORF">SAMN04488044_1745</name>
</gene>
<accession>A0A1M5P8H8</accession>
<keyword evidence="7" id="KW-1185">Reference proteome</keyword>
<dbReference type="GO" id="GO:0046872">
    <property type="term" value="F:metal ion binding"/>
    <property type="evidence" value="ECO:0007669"/>
    <property type="project" value="UniProtKB-KW"/>
</dbReference>
<name>A0A1M5P8H8_9RHOB</name>
<dbReference type="InterPro" id="IPR018967">
    <property type="entry name" value="FeS-contain_CDGSH-typ"/>
</dbReference>
<dbReference type="InterPro" id="IPR052950">
    <property type="entry name" value="CISD"/>
</dbReference>
<dbReference type="STRING" id="870908.SAMN04488044_1745"/>
<dbReference type="SMART" id="SM00704">
    <property type="entry name" value="ZnF_CDGSH"/>
    <property type="match status" value="2"/>
</dbReference>
<evidence type="ECO:0000259" key="5">
    <source>
        <dbReference type="SMART" id="SM00704"/>
    </source>
</evidence>
<keyword evidence="2" id="KW-0479">Metal-binding</keyword>
<feature type="domain" description="Iron-binding zinc finger CDGSH type" evidence="5">
    <location>
        <begin position="167"/>
        <end position="204"/>
    </location>
</feature>
<dbReference type="Gene3D" id="3.40.5.90">
    <property type="entry name" value="CDGSH iron-sulfur domain, mitoNEET-type"/>
    <property type="match status" value="2"/>
</dbReference>
<sequence length="208" mass="22619">MSETPIIEERENGPLVVKGVTHIRMSDGTMVEAKPVMALCRCGGSKNKPFCDGSHNNNGFQSRGGTPAGRDRLLTYEGKEVSVTFNPLLCAHAAECGRLAKHIFNASERPWVQPDNGTVDEVRAVIAACPSGALALADTDPAHLTADRPHIHIQKNGPYWVLDVASPVPPQAENMSDRKYVLCRCGKSGNKPYCDGTHRDAKWRDDAD</sequence>
<dbReference type="PANTHER" id="PTHR46491:SF3">
    <property type="entry name" value="CDGSH IRON-SULFUR DOMAIN-CONTAINING PROTEIN 3, MITOCHONDRIAL"/>
    <property type="match status" value="1"/>
</dbReference>
<reference evidence="7" key="1">
    <citation type="submission" date="2016-11" db="EMBL/GenBank/DDBJ databases">
        <authorList>
            <person name="Varghese N."/>
            <person name="Submissions S."/>
        </authorList>
    </citation>
    <scope>NUCLEOTIDE SEQUENCE [LARGE SCALE GENOMIC DNA]</scope>
    <source>
        <strain evidence="7">DSM 28223</strain>
    </source>
</reference>
<feature type="domain" description="Iron-binding zinc finger CDGSH type" evidence="5">
    <location>
        <begin position="18"/>
        <end position="61"/>
    </location>
</feature>
<organism evidence="6 7">
    <name type="scientific">Cognatishimia maritima</name>
    <dbReference type="NCBI Taxonomy" id="870908"/>
    <lineage>
        <taxon>Bacteria</taxon>
        <taxon>Pseudomonadati</taxon>
        <taxon>Pseudomonadota</taxon>
        <taxon>Alphaproteobacteria</taxon>
        <taxon>Rhodobacterales</taxon>
        <taxon>Paracoccaceae</taxon>
        <taxon>Cognatishimia</taxon>
    </lineage>
</organism>
<evidence type="ECO:0000256" key="4">
    <source>
        <dbReference type="ARBA" id="ARBA00023014"/>
    </source>
</evidence>
<evidence type="ECO:0000256" key="3">
    <source>
        <dbReference type="ARBA" id="ARBA00023004"/>
    </source>
</evidence>
<dbReference type="RefSeq" id="WP_072792500.1">
    <property type="nucleotide sequence ID" value="NZ_FQWM01000002.1"/>
</dbReference>
<protein>
    <submittedName>
        <fullName evidence="6">Uncharacterized Fe-S cluster protein YjdI</fullName>
    </submittedName>
</protein>
<keyword evidence="4" id="KW-0411">Iron-sulfur</keyword>
<evidence type="ECO:0000256" key="1">
    <source>
        <dbReference type="ARBA" id="ARBA00022714"/>
    </source>
</evidence>
<evidence type="ECO:0000313" key="7">
    <source>
        <dbReference type="Proteomes" id="UP000184211"/>
    </source>
</evidence>
<dbReference type="PANTHER" id="PTHR46491">
    <property type="entry name" value="CDGSH IRON SULFUR DOMAIN PROTEIN HOMOLOG"/>
    <property type="match status" value="1"/>
</dbReference>
<dbReference type="InterPro" id="IPR042216">
    <property type="entry name" value="MitoNEET_CISD"/>
</dbReference>
<dbReference type="AlphaFoldDB" id="A0A1M5P8H8"/>
<dbReference type="InterPro" id="IPR010693">
    <property type="entry name" value="Divergent_4Fe-4S_mono-cluster"/>
</dbReference>
<dbReference type="GO" id="GO:0051537">
    <property type="term" value="F:2 iron, 2 sulfur cluster binding"/>
    <property type="evidence" value="ECO:0007669"/>
    <property type="project" value="UniProtKB-KW"/>
</dbReference>
<evidence type="ECO:0000256" key="2">
    <source>
        <dbReference type="ARBA" id="ARBA00022723"/>
    </source>
</evidence>
<dbReference type="Pfam" id="PF09360">
    <property type="entry name" value="zf-CDGSH"/>
    <property type="match status" value="2"/>
</dbReference>
<dbReference type="GO" id="GO:0005737">
    <property type="term" value="C:cytoplasm"/>
    <property type="evidence" value="ECO:0007669"/>
    <property type="project" value="UniProtKB-ARBA"/>
</dbReference>
<dbReference type="Pfam" id="PF06902">
    <property type="entry name" value="Fer4_19"/>
    <property type="match status" value="1"/>
</dbReference>
<keyword evidence="3" id="KW-0408">Iron</keyword>